<keyword evidence="2" id="KW-1185">Reference proteome</keyword>
<reference evidence="2" key="1">
    <citation type="submission" date="2018-08" db="EMBL/GenBank/DDBJ databases">
        <authorList>
            <person name="Kim S.-J."/>
            <person name="Jung G.-Y."/>
        </authorList>
    </citation>
    <scope>NUCLEOTIDE SEQUENCE [LARGE SCALE GENOMIC DNA]</scope>
    <source>
        <strain evidence="2">GY_G</strain>
    </source>
</reference>
<organism evidence="1 2">
    <name type="scientific">Sphingorhabdus pulchriflava</name>
    <dbReference type="NCBI Taxonomy" id="2292257"/>
    <lineage>
        <taxon>Bacteria</taxon>
        <taxon>Pseudomonadati</taxon>
        <taxon>Pseudomonadota</taxon>
        <taxon>Alphaproteobacteria</taxon>
        <taxon>Sphingomonadales</taxon>
        <taxon>Sphingomonadaceae</taxon>
        <taxon>Sphingorhabdus</taxon>
    </lineage>
</organism>
<name>A0A371BGZ3_9SPHN</name>
<comment type="caution">
    <text evidence="1">The sequence shown here is derived from an EMBL/GenBank/DDBJ whole genome shotgun (WGS) entry which is preliminary data.</text>
</comment>
<dbReference type="OrthoDB" id="7594867at2"/>
<evidence type="ECO:0000313" key="1">
    <source>
        <dbReference type="EMBL" id="RDV06856.1"/>
    </source>
</evidence>
<dbReference type="EMBL" id="QRGP01000001">
    <property type="protein sequence ID" value="RDV06856.1"/>
    <property type="molecule type" value="Genomic_DNA"/>
</dbReference>
<proteinExistence type="predicted"/>
<sequence>MMMSLALAMALNMAAMKGDALDDARKGFNNCLIAEHNEAVKVKKSAPEFNEAAQKACPAERKAYFDMLVKSERGYGSSQKDAEQYATEEIQMMVDGVTSAFGENLNSGGQLAEEK</sequence>
<protein>
    <submittedName>
        <fullName evidence="1">Uncharacterized protein</fullName>
    </submittedName>
</protein>
<evidence type="ECO:0000313" key="2">
    <source>
        <dbReference type="Proteomes" id="UP000263833"/>
    </source>
</evidence>
<dbReference type="RefSeq" id="WP_115548403.1">
    <property type="nucleotide sequence ID" value="NZ_QRGP01000001.1"/>
</dbReference>
<gene>
    <name evidence="1" type="ORF">DXH95_05515</name>
</gene>
<dbReference type="Proteomes" id="UP000263833">
    <property type="component" value="Unassembled WGS sequence"/>
</dbReference>
<accession>A0A371BGZ3</accession>
<dbReference type="AlphaFoldDB" id="A0A371BGZ3"/>